<dbReference type="RefSeq" id="WP_015018139.1">
    <property type="nucleotide sequence ID" value="NC_018719.1"/>
</dbReference>
<comment type="subcellular location">
    <subcellularLocation>
        <location evidence="1">Membrane</location>
        <topology evidence="1">Multi-pass membrane protein</topology>
    </subcellularLocation>
</comment>
<keyword evidence="3 5" id="KW-1133">Transmembrane helix</keyword>
<dbReference type="PRINTS" id="PR00164">
    <property type="entry name" value="ABC2TRNSPORT"/>
</dbReference>
<dbReference type="BioCyc" id="CNIT1237085:G1324-648-MONOMER"/>
<feature type="transmembrane region" description="Helical" evidence="5">
    <location>
        <begin position="148"/>
        <end position="170"/>
    </location>
</feature>
<sequence length="259" mass="27972">MQSTISIEDHLTKIYALWLREFKVFMREKSRLVASTFTPILWLFVIGSGLGATNPSTVPGVDYQQFIFPGIVAMSIIFSSVFFGSYIIWDRKFDFLKSVMVAPVSRGSVFVGKTLGGMTTSLIQAAILLAIGAAIGIPLTPLSLAQDIAIILLMSFGLTSLGLALGSYMYSLEGFQMIVSFVVFPLFFLSGALFPLDNLPSWLGVLTAADPATYGVDALRHAMLGVGTNSMELDMAILVAYTAALGAFGIFSFNRMKAV</sequence>
<dbReference type="InParanoid" id="K0IFI7"/>
<dbReference type="PANTHER" id="PTHR43229:SF2">
    <property type="entry name" value="NODULATION PROTEIN J"/>
    <property type="match status" value="1"/>
</dbReference>
<gene>
    <name evidence="7" type="ordered locus">Ngar_c06500</name>
</gene>
<dbReference type="EMBL" id="CP002408">
    <property type="protein sequence ID" value="AFU57593.1"/>
    <property type="molecule type" value="Genomic_DNA"/>
</dbReference>
<dbReference type="AlphaFoldDB" id="K0IFI7"/>
<feature type="domain" description="ABC transmembrane type-2" evidence="6">
    <location>
        <begin position="30"/>
        <end position="256"/>
    </location>
</feature>
<dbReference type="HOGENOM" id="CLU_039483_2_3_2"/>
<keyword evidence="4 5" id="KW-0472">Membrane</keyword>
<dbReference type="PIRSF" id="PIRSF006648">
    <property type="entry name" value="DrrB"/>
    <property type="match status" value="1"/>
</dbReference>
<evidence type="ECO:0000259" key="6">
    <source>
        <dbReference type="PROSITE" id="PS51012"/>
    </source>
</evidence>
<name>K0IFI7_NITGG</name>
<accession>K0IFI7</accession>
<evidence type="ECO:0000256" key="5">
    <source>
        <dbReference type="SAM" id="Phobius"/>
    </source>
</evidence>
<evidence type="ECO:0000256" key="4">
    <source>
        <dbReference type="ARBA" id="ARBA00023136"/>
    </source>
</evidence>
<feature type="transmembrane region" description="Helical" evidence="5">
    <location>
        <begin position="177"/>
        <end position="196"/>
    </location>
</feature>
<dbReference type="OrthoDB" id="147058at2157"/>
<protein>
    <submittedName>
        <fullName evidence="7">ABC efflux transporter, permease protein</fullName>
    </submittedName>
</protein>
<dbReference type="PROSITE" id="PS51012">
    <property type="entry name" value="ABC_TM2"/>
    <property type="match status" value="1"/>
</dbReference>
<feature type="transmembrane region" description="Helical" evidence="5">
    <location>
        <begin position="110"/>
        <end position="136"/>
    </location>
</feature>
<reference evidence="7 8" key="1">
    <citation type="journal article" date="2012" name="Environ. Microbiol.">
        <title>The genome of the ammonia-oxidizing Candidatus Nitrososphaera gargensis: insights into metabolic versatility and environmental adaptations.</title>
        <authorList>
            <person name="Spang A."/>
            <person name="Poehlein A."/>
            <person name="Offre P."/>
            <person name="Zumbragel S."/>
            <person name="Haider S."/>
            <person name="Rychlik N."/>
            <person name="Nowka B."/>
            <person name="Schmeisser C."/>
            <person name="Lebedeva E.V."/>
            <person name="Rattei T."/>
            <person name="Bohm C."/>
            <person name="Schmid M."/>
            <person name="Galushko A."/>
            <person name="Hatzenpichler R."/>
            <person name="Weinmaier T."/>
            <person name="Daniel R."/>
            <person name="Schleper C."/>
            <person name="Spieck E."/>
            <person name="Streit W."/>
            <person name="Wagner M."/>
        </authorList>
    </citation>
    <scope>NUCLEOTIDE SEQUENCE [LARGE SCALE GENOMIC DNA]</scope>
    <source>
        <strain evidence="8">Ga9.2</strain>
    </source>
</reference>
<feature type="transmembrane region" description="Helical" evidence="5">
    <location>
        <begin position="66"/>
        <end position="89"/>
    </location>
</feature>
<evidence type="ECO:0000313" key="8">
    <source>
        <dbReference type="Proteomes" id="UP000008037"/>
    </source>
</evidence>
<organism evidence="7 8">
    <name type="scientific">Nitrososphaera gargensis (strain Ga9.2)</name>
    <dbReference type="NCBI Taxonomy" id="1237085"/>
    <lineage>
        <taxon>Archaea</taxon>
        <taxon>Nitrososphaerota</taxon>
        <taxon>Nitrososphaeria</taxon>
        <taxon>Nitrososphaerales</taxon>
        <taxon>Nitrososphaeraceae</taxon>
        <taxon>Nitrososphaera</taxon>
    </lineage>
</organism>
<dbReference type="PANTHER" id="PTHR43229">
    <property type="entry name" value="NODULATION PROTEIN J"/>
    <property type="match status" value="1"/>
</dbReference>
<evidence type="ECO:0000313" key="7">
    <source>
        <dbReference type="EMBL" id="AFU57593.1"/>
    </source>
</evidence>
<dbReference type="InterPro" id="IPR013525">
    <property type="entry name" value="ABC2_TM"/>
</dbReference>
<proteinExistence type="predicted"/>
<dbReference type="KEGG" id="nga:Ngar_c06500"/>
<evidence type="ECO:0000256" key="2">
    <source>
        <dbReference type="ARBA" id="ARBA00022692"/>
    </source>
</evidence>
<dbReference type="InterPro" id="IPR047817">
    <property type="entry name" value="ABC2_TM_bact-type"/>
</dbReference>
<feature type="transmembrane region" description="Helical" evidence="5">
    <location>
        <begin position="32"/>
        <end position="54"/>
    </location>
</feature>
<evidence type="ECO:0000256" key="3">
    <source>
        <dbReference type="ARBA" id="ARBA00022989"/>
    </source>
</evidence>
<keyword evidence="2 5" id="KW-0812">Transmembrane</keyword>
<dbReference type="InterPro" id="IPR051784">
    <property type="entry name" value="Nod_factor_ABC_transporter"/>
</dbReference>
<feature type="transmembrane region" description="Helical" evidence="5">
    <location>
        <begin position="235"/>
        <end position="253"/>
    </location>
</feature>
<dbReference type="GeneID" id="13795045"/>
<evidence type="ECO:0000256" key="1">
    <source>
        <dbReference type="ARBA" id="ARBA00004141"/>
    </source>
</evidence>
<keyword evidence="8" id="KW-1185">Reference proteome</keyword>
<dbReference type="InterPro" id="IPR000412">
    <property type="entry name" value="ABC_2_transport"/>
</dbReference>
<dbReference type="GO" id="GO:0140359">
    <property type="term" value="F:ABC-type transporter activity"/>
    <property type="evidence" value="ECO:0007669"/>
    <property type="project" value="InterPro"/>
</dbReference>
<dbReference type="Proteomes" id="UP000008037">
    <property type="component" value="Chromosome"/>
</dbReference>
<dbReference type="STRING" id="1237085.Ngar_c06500"/>
<dbReference type="GO" id="GO:0043190">
    <property type="term" value="C:ATP-binding cassette (ABC) transporter complex"/>
    <property type="evidence" value="ECO:0007669"/>
    <property type="project" value="InterPro"/>
</dbReference>
<dbReference type="Pfam" id="PF01061">
    <property type="entry name" value="ABC2_membrane"/>
    <property type="match status" value="1"/>
</dbReference>